<keyword evidence="1" id="KW-0472">Membrane</keyword>
<feature type="non-terminal residue" evidence="2">
    <location>
        <position position="1"/>
    </location>
</feature>
<evidence type="ECO:0000313" key="2">
    <source>
        <dbReference type="EMBL" id="KKR87181.1"/>
    </source>
</evidence>
<name>A0A0G0UI57_9BACT</name>
<evidence type="ECO:0000256" key="1">
    <source>
        <dbReference type="SAM" id="Phobius"/>
    </source>
</evidence>
<dbReference type="EMBL" id="LCAE01000007">
    <property type="protein sequence ID" value="KKR87181.1"/>
    <property type="molecule type" value="Genomic_DNA"/>
</dbReference>
<dbReference type="Proteomes" id="UP000033858">
    <property type="component" value="Unassembled WGS sequence"/>
</dbReference>
<evidence type="ECO:0000313" key="3">
    <source>
        <dbReference type="Proteomes" id="UP000033858"/>
    </source>
</evidence>
<keyword evidence="1" id="KW-0812">Transmembrane</keyword>
<accession>A0A0G0UI57</accession>
<proteinExistence type="predicted"/>
<protein>
    <submittedName>
        <fullName evidence="2">Uncharacterized protein</fullName>
    </submittedName>
</protein>
<reference evidence="2 3" key="1">
    <citation type="journal article" date="2015" name="Nature">
        <title>rRNA introns, odd ribosomes, and small enigmatic genomes across a large radiation of phyla.</title>
        <authorList>
            <person name="Brown C.T."/>
            <person name="Hug L.A."/>
            <person name="Thomas B.C."/>
            <person name="Sharon I."/>
            <person name="Castelle C.J."/>
            <person name="Singh A."/>
            <person name="Wilkins M.J."/>
            <person name="Williams K.H."/>
            <person name="Banfield J.F."/>
        </authorList>
    </citation>
    <scope>NUCLEOTIDE SEQUENCE [LARGE SCALE GENOMIC DNA]</scope>
</reference>
<gene>
    <name evidence="2" type="ORF">UU32_C0007G0013</name>
</gene>
<comment type="caution">
    <text evidence="2">The sequence shown here is derived from an EMBL/GenBank/DDBJ whole genome shotgun (WGS) entry which is preliminary data.</text>
</comment>
<sequence length="118" mass="13914">WNNHLGRAKAHPRGVRLRTLIYLWIHIIFNNSMPDKKSIEVTQFFIFVAVITLLLLSALNIENYLAPKEVLGIEAQEPNNDEFWTKFLEENPDYIPGWVELGRWDKVKQVDPNWFPQP</sequence>
<organism evidence="2 3">
    <name type="scientific">Candidatus Woesebacteria bacterium GW2011_GWB1_41_10</name>
    <dbReference type="NCBI Taxonomy" id="1618577"/>
    <lineage>
        <taxon>Bacteria</taxon>
        <taxon>Candidatus Woeseibacteriota</taxon>
    </lineage>
</organism>
<dbReference type="AlphaFoldDB" id="A0A0G0UI57"/>
<keyword evidence="1" id="KW-1133">Transmembrane helix</keyword>
<feature type="transmembrane region" description="Helical" evidence="1">
    <location>
        <begin position="41"/>
        <end position="61"/>
    </location>
</feature>